<evidence type="ECO:0000259" key="3">
    <source>
        <dbReference type="PROSITE" id="PS50102"/>
    </source>
</evidence>
<feature type="domain" description="RRM" evidence="3">
    <location>
        <begin position="181"/>
        <end position="262"/>
    </location>
</feature>
<dbReference type="InterPro" id="IPR035979">
    <property type="entry name" value="RBD_domain_sf"/>
</dbReference>
<evidence type="ECO:0000313" key="5">
    <source>
        <dbReference type="Proteomes" id="UP000822476"/>
    </source>
</evidence>
<dbReference type="InterPro" id="IPR000504">
    <property type="entry name" value="RRM_dom"/>
</dbReference>
<dbReference type="OrthoDB" id="6730379at2759"/>
<dbReference type="PROSITE" id="PS50102">
    <property type="entry name" value="RRM"/>
    <property type="match status" value="1"/>
</dbReference>
<accession>A0A8S9YDJ5</accession>
<dbReference type="EMBL" id="JTDE01021255">
    <property type="protein sequence ID" value="KAF7233178.1"/>
    <property type="molecule type" value="Genomic_DNA"/>
</dbReference>
<keyword evidence="1" id="KW-0694">RNA-binding</keyword>
<keyword evidence="5" id="KW-1185">Reference proteome</keyword>
<dbReference type="SMART" id="SM00360">
    <property type="entry name" value="RRM"/>
    <property type="match status" value="1"/>
</dbReference>
<dbReference type="Proteomes" id="UP000822476">
    <property type="component" value="Unassembled WGS sequence"/>
</dbReference>
<sequence length="446" mass="49497">MMWALTKFAHVFLSASPRLPDNHAKTLYMVKLFLATLSTVRVGTAKEMIKICFLRGMPKPPPSNVYKLYSSRQLKTGMKMVEVARRWKTERLQLELEKAYSKFTRELAIWAQSKNLPLTGPIEKVAEAYCVANGLVQSTCDSDSSNGNPKSVQAESGFKTFSNRSTDDVTDLGSTTECDSFRVWLGGLPPRITEYAVLQLTRQFGPLSDFHFPVHKVGDARGSTVGYCFITYKDAESVTKALNTLDSLNFHGHTLIARPARPTRDELSVIQRASEEAARLRIAEQAKLREAELAARLQCSESELGKIEQTVTCKLECETNESKSLGLSSHLPSSELAVAPDLYGQLGRVNPKLTSALCKPITRSLKKIDARMAIQKIESALKRLEKTPVGGPALLRPASMQRPLISLGMFGYHPNRSTSITDRGRAPSYRRGGSGYSARTRSRYDK</sequence>
<reference evidence="4" key="1">
    <citation type="submission" date="2019-07" db="EMBL/GenBank/DDBJ databases">
        <title>Annotation for the trematode Paragonimus miyazaki's.</title>
        <authorList>
            <person name="Choi Y.-J."/>
        </authorList>
    </citation>
    <scope>NUCLEOTIDE SEQUENCE</scope>
    <source>
        <strain evidence="4">Japan</strain>
    </source>
</reference>
<dbReference type="Pfam" id="PF00076">
    <property type="entry name" value="RRM_1"/>
    <property type="match status" value="1"/>
</dbReference>
<gene>
    <name evidence="4" type="ORF">EG68_11635</name>
</gene>
<dbReference type="SUPFAM" id="SSF54928">
    <property type="entry name" value="RNA-binding domain, RBD"/>
    <property type="match status" value="1"/>
</dbReference>
<comment type="caution">
    <text evidence="4">The sequence shown here is derived from an EMBL/GenBank/DDBJ whole genome shotgun (WGS) entry which is preliminary data.</text>
</comment>
<evidence type="ECO:0000313" key="4">
    <source>
        <dbReference type="EMBL" id="KAF7233178.1"/>
    </source>
</evidence>
<proteinExistence type="predicted"/>
<dbReference type="GO" id="GO:0003723">
    <property type="term" value="F:RNA binding"/>
    <property type="evidence" value="ECO:0007669"/>
    <property type="project" value="UniProtKB-UniRule"/>
</dbReference>
<dbReference type="Gene3D" id="3.30.70.330">
    <property type="match status" value="1"/>
</dbReference>
<feature type="region of interest" description="Disordered" evidence="2">
    <location>
        <begin position="416"/>
        <end position="446"/>
    </location>
</feature>
<organism evidence="4 5">
    <name type="scientific">Paragonimus skrjabini miyazakii</name>
    <dbReference type="NCBI Taxonomy" id="59628"/>
    <lineage>
        <taxon>Eukaryota</taxon>
        <taxon>Metazoa</taxon>
        <taxon>Spiralia</taxon>
        <taxon>Lophotrochozoa</taxon>
        <taxon>Platyhelminthes</taxon>
        <taxon>Trematoda</taxon>
        <taxon>Digenea</taxon>
        <taxon>Plagiorchiida</taxon>
        <taxon>Troglotremata</taxon>
        <taxon>Troglotrematidae</taxon>
        <taxon>Paragonimus</taxon>
    </lineage>
</organism>
<evidence type="ECO:0000256" key="2">
    <source>
        <dbReference type="SAM" id="MobiDB-lite"/>
    </source>
</evidence>
<evidence type="ECO:0000256" key="1">
    <source>
        <dbReference type="PROSITE-ProRule" id="PRU00176"/>
    </source>
</evidence>
<dbReference type="InterPro" id="IPR012677">
    <property type="entry name" value="Nucleotide-bd_a/b_plait_sf"/>
</dbReference>
<dbReference type="AlphaFoldDB" id="A0A8S9YDJ5"/>
<protein>
    <recommendedName>
        <fullName evidence="3">RRM domain-containing protein</fullName>
    </recommendedName>
</protein>
<name>A0A8S9YDJ5_9TREM</name>